<gene>
    <name evidence="2" type="ORF">B296_00050117</name>
</gene>
<evidence type="ECO:0000256" key="1">
    <source>
        <dbReference type="SAM" id="MobiDB-lite"/>
    </source>
</evidence>
<protein>
    <submittedName>
        <fullName evidence="2">Uncharacterized protein</fullName>
    </submittedName>
</protein>
<dbReference type="Proteomes" id="UP000287651">
    <property type="component" value="Unassembled WGS sequence"/>
</dbReference>
<organism evidence="2 3">
    <name type="scientific">Ensete ventricosum</name>
    <name type="common">Abyssinian banana</name>
    <name type="synonym">Musa ensete</name>
    <dbReference type="NCBI Taxonomy" id="4639"/>
    <lineage>
        <taxon>Eukaryota</taxon>
        <taxon>Viridiplantae</taxon>
        <taxon>Streptophyta</taxon>
        <taxon>Embryophyta</taxon>
        <taxon>Tracheophyta</taxon>
        <taxon>Spermatophyta</taxon>
        <taxon>Magnoliopsida</taxon>
        <taxon>Liliopsida</taxon>
        <taxon>Zingiberales</taxon>
        <taxon>Musaceae</taxon>
        <taxon>Ensete</taxon>
    </lineage>
</organism>
<evidence type="ECO:0000313" key="3">
    <source>
        <dbReference type="Proteomes" id="UP000287651"/>
    </source>
</evidence>
<feature type="compositionally biased region" description="Polar residues" evidence="1">
    <location>
        <begin position="158"/>
        <end position="184"/>
    </location>
</feature>
<evidence type="ECO:0000313" key="2">
    <source>
        <dbReference type="EMBL" id="RRT38631.1"/>
    </source>
</evidence>
<accession>A0A426XGL4</accession>
<dbReference type="EMBL" id="AMZH03021007">
    <property type="protein sequence ID" value="RRT38631.1"/>
    <property type="molecule type" value="Genomic_DNA"/>
</dbReference>
<proteinExistence type="predicted"/>
<comment type="caution">
    <text evidence="2">The sequence shown here is derived from an EMBL/GenBank/DDBJ whole genome shotgun (WGS) entry which is preliminary data.</text>
</comment>
<feature type="region of interest" description="Disordered" evidence="1">
    <location>
        <begin position="156"/>
        <end position="184"/>
    </location>
</feature>
<dbReference type="AlphaFoldDB" id="A0A426XGL4"/>
<reference evidence="2 3" key="1">
    <citation type="journal article" date="2014" name="Agronomy (Basel)">
        <title>A Draft Genome Sequence for Ensete ventricosum, the Drought-Tolerant Tree Against Hunger.</title>
        <authorList>
            <person name="Harrison J."/>
            <person name="Moore K.A."/>
            <person name="Paszkiewicz K."/>
            <person name="Jones T."/>
            <person name="Grant M."/>
            <person name="Ambacheew D."/>
            <person name="Muzemil S."/>
            <person name="Studholme D.J."/>
        </authorList>
    </citation>
    <scope>NUCLEOTIDE SEQUENCE [LARGE SCALE GENOMIC DNA]</scope>
</reference>
<sequence length="184" mass="20448">MRVRQDGTLLCSCITLPAEEPPALHPEMLQGGVSSLSTALLGNHVHHAASTPRFSHQTDLQKSSASVTCQKILEKFVKWESLEAHHLSNHAGILFVKILFHGFDCDSLPYRVSELVEGDSSRMIPEIICRRTGWSKTERSWGAEAPSTRKNLLLASRGTGNWSEQKPANSRRSTSDAWPPETNY</sequence>
<name>A0A426XGL4_ENSVE</name>